<organism evidence="6 7">
    <name type="scientific">Dispira parvispora</name>
    <dbReference type="NCBI Taxonomy" id="1520584"/>
    <lineage>
        <taxon>Eukaryota</taxon>
        <taxon>Fungi</taxon>
        <taxon>Fungi incertae sedis</taxon>
        <taxon>Zoopagomycota</taxon>
        <taxon>Kickxellomycotina</taxon>
        <taxon>Dimargaritomycetes</taxon>
        <taxon>Dimargaritales</taxon>
        <taxon>Dimargaritaceae</taxon>
        <taxon>Dispira</taxon>
    </lineage>
</organism>
<evidence type="ECO:0000313" key="7">
    <source>
        <dbReference type="Proteomes" id="UP001150925"/>
    </source>
</evidence>
<feature type="repeat" description="WD" evidence="5">
    <location>
        <begin position="35"/>
        <end position="76"/>
    </location>
</feature>
<dbReference type="EMBL" id="JANBPY010002065">
    <property type="protein sequence ID" value="KAJ1956760.1"/>
    <property type="molecule type" value="Genomic_DNA"/>
</dbReference>
<sequence>TFDVTPDSASLYVVGGQNGQLKVVDAEVGSEQVALVGHKGDITTCRFFPSGQVVLSGSTDLQLKIWSAINGSNPVTLTGHTKTITDTGIVGRGRTVLSTSRDGTVRLWECGTSRQLAKLDIGLDNLGQGSSTLGSSSPFVLDQVLKIALDSPTTPMSPTDAEATTGFVSTERGFLHRFDTRQMQHVVSTTQSPDGAPLTALACNTMSSMVVSGSQLGVLEIWDTRRLDRRLSALQRNDAPIHDLAWIDSLSSGTSELTGPSVAAVTGDGLSFITQLSSTGDENVVHSAQVTHELTGTDIDPLYCVRVAPGLPSSTLSLNHRRDQKQGLPRRFPSIFVAGRDGIIKRY</sequence>
<evidence type="ECO:0000256" key="3">
    <source>
        <dbReference type="ARBA" id="ARBA00022942"/>
    </source>
</evidence>
<evidence type="ECO:0000256" key="5">
    <source>
        <dbReference type="PROSITE-ProRule" id="PRU00221"/>
    </source>
</evidence>
<dbReference type="PROSITE" id="PS50294">
    <property type="entry name" value="WD_REPEATS_REGION"/>
    <property type="match status" value="2"/>
</dbReference>
<dbReference type="OrthoDB" id="10257301at2759"/>
<accession>A0A9W8AKU9</accession>
<dbReference type="InterPro" id="IPR036322">
    <property type="entry name" value="WD40_repeat_dom_sf"/>
</dbReference>
<dbReference type="Gene3D" id="2.130.10.10">
    <property type="entry name" value="YVTN repeat-like/Quinoprotein amine dehydrogenase"/>
    <property type="match status" value="2"/>
</dbReference>
<dbReference type="Pfam" id="PF00400">
    <property type="entry name" value="WD40"/>
    <property type="match status" value="2"/>
</dbReference>
<keyword evidence="2" id="KW-0677">Repeat</keyword>
<dbReference type="AlphaFoldDB" id="A0A9W8AKU9"/>
<comment type="similarity">
    <text evidence="4">Belongs to the WD repeat PAAF1/RPN14 family.</text>
</comment>
<dbReference type="InterPro" id="IPR051179">
    <property type="entry name" value="WD_repeat_multifunction"/>
</dbReference>
<dbReference type="InterPro" id="IPR015943">
    <property type="entry name" value="WD40/YVTN_repeat-like_dom_sf"/>
</dbReference>
<evidence type="ECO:0008006" key="8">
    <source>
        <dbReference type="Google" id="ProtNLM"/>
    </source>
</evidence>
<comment type="caution">
    <text evidence="6">The sequence shown here is derived from an EMBL/GenBank/DDBJ whole genome shotgun (WGS) entry which is preliminary data.</text>
</comment>
<name>A0A9W8AKU9_9FUNG</name>
<keyword evidence="3" id="KW-0647">Proteasome</keyword>
<dbReference type="PROSITE" id="PS50082">
    <property type="entry name" value="WD_REPEATS_2"/>
    <property type="match status" value="2"/>
</dbReference>
<evidence type="ECO:0000256" key="4">
    <source>
        <dbReference type="ARBA" id="ARBA00038321"/>
    </source>
</evidence>
<dbReference type="InterPro" id="IPR001680">
    <property type="entry name" value="WD40_rpt"/>
</dbReference>
<evidence type="ECO:0000256" key="1">
    <source>
        <dbReference type="ARBA" id="ARBA00022574"/>
    </source>
</evidence>
<dbReference type="PANTHER" id="PTHR19857:SF19">
    <property type="entry name" value="26S PROTEASOME REGULATORY SUBUNIT RPN14"/>
    <property type="match status" value="1"/>
</dbReference>
<protein>
    <recommendedName>
        <fullName evidence="8">Proteasomal ATPase-associated factor 1</fullName>
    </recommendedName>
</protein>
<keyword evidence="7" id="KW-1185">Reference proteome</keyword>
<dbReference type="Proteomes" id="UP001150925">
    <property type="component" value="Unassembled WGS sequence"/>
</dbReference>
<evidence type="ECO:0000313" key="6">
    <source>
        <dbReference type="EMBL" id="KAJ1956760.1"/>
    </source>
</evidence>
<proteinExistence type="inferred from homology"/>
<evidence type="ECO:0000256" key="2">
    <source>
        <dbReference type="ARBA" id="ARBA00022737"/>
    </source>
</evidence>
<dbReference type="SUPFAM" id="SSF50978">
    <property type="entry name" value="WD40 repeat-like"/>
    <property type="match status" value="1"/>
</dbReference>
<dbReference type="SMART" id="SM00320">
    <property type="entry name" value="WD40"/>
    <property type="match status" value="3"/>
</dbReference>
<reference evidence="6" key="1">
    <citation type="submission" date="2022-07" db="EMBL/GenBank/DDBJ databases">
        <title>Phylogenomic reconstructions and comparative analyses of Kickxellomycotina fungi.</title>
        <authorList>
            <person name="Reynolds N.K."/>
            <person name="Stajich J.E."/>
            <person name="Barry K."/>
            <person name="Grigoriev I.V."/>
            <person name="Crous P."/>
            <person name="Smith M.E."/>
        </authorList>
    </citation>
    <scope>NUCLEOTIDE SEQUENCE</scope>
    <source>
        <strain evidence="6">RSA 1196</strain>
    </source>
</reference>
<feature type="repeat" description="WD" evidence="5">
    <location>
        <begin position="77"/>
        <end position="118"/>
    </location>
</feature>
<keyword evidence="1 5" id="KW-0853">WD repeat</keyword>
<feature type="non-terminal residue" evidence="6">
    <location>
        <position position="1"/>
    </location>
</feature>
<gene>
    <name evidence="6" type="ORF">IWQ62_005233</name>
</gene>
<dbReference type="GO" id="GO:0000502">
    <property type="term" value="C:proteasome complex"/>
    <property type="evidence" value="ECO:0007669"/>
    <property type="project" value="UniProtKB-KW"/>
</dbReference>
<dbReference type="PANTHER" id="PTHR19857">
    <property type="entry name" value="MITOCHONDRIAL DIVISION PROTEIN 1-RELATED"/>
    <property type="match status" value="1"/>
</dbReference>